<evidence type="ECO:0000256" key="6">
    <source>
        <dbReference type="SAM" id="Phobius"/>
    </source>
</evidence>
<evidence type="ECO:0000256" key="4">
    <source>
        <dbReference type="ARBA" id="ARBA00022989"/>
    </source>
</evidence>
<dbReference type="InterPro" id="IPR004752">
    <property type="entry name" value="AmpG_permease/AT-1"/>
</dbReference>
<evidence type="ECO:0000256" key="1">
    <source>
        <dbReference type="ARBA" id="ARBA00004141"/>
    </source>
</evidence>
<reference evidence="8 9" key="1">
    <citation type="submission" date="2019-02" db="EMBL/GenBank/DDBJ databases">
        <title>Halieaceae_genomes.</title>
        <authorList>
            <person name="Li S.-H."/>
        </authorList>
    </citation>
    <scope>NUCLEOTIDE SEQUENCE [LARGE SCALE GENOMIC DNA]</scope>
    <source>
        <strain evidence="8 9">JH123</strain>
    </source>
</reference>
<name>A0ABY6Q5G6_9GAMM</name>
<accession>A0ABY6Q5G6</accession>
<keyword evidence="3 6" id="KW-0812">Transmembrane</keyword>
<dbReference type="InterPro" id="IPR011701">
    <property type="entry name" value="MFS"/>
</dbReference>
<feature type="transmembrane region" description="Helical" evidence="6">
    <location>
        <begin position="232"/>
        <end position="250"/>
    </location>
</feature>
<feature type="transmembrane region" description="Helical" evidence="6">
    <location>
        <begin position="323"/>
        <end position="345"/>
    </location>
</feature>
<dbReference type="PROSITE" id="PS50850">
    <property type="entry name" value="MFS"/>
    <property type="match status" value="1"/>
</dbReference>
<feature type="transmembrane region" description="Helical" evidence="6">
    <location>
        <begin position="483"/>
        <end position="501"/>
    </location>
</feature>
<evidence type="ECO:0000313" key="9">
    <source>
        <dbReference type="Proteomes" id="UP001317963"/>
    </source>
</evidence>
<feature type="transmembrane region" description="Helical" evidence="6">
    <location>
        <begin position="192"/>
        <end position="211"/>
    </location>
</feature>
<dbReference type="PANTHER" id="PTHR12778:SF10">
    <property type="entry name" value="MAJOR FACILITATOR SUPERFAMILY DOMAIN-CONTAINING PROTEIN 3"/>
    <property type="match status" value="1"/>
</dbReference>
<dbReference type="EMBL" id="CP036501">
    <property type="protein sequence ID" value="UZP74250.1"/>
    <property type="molecule type" value="Genomic_DNA"/>
</dbReference>
<feature type="transmembrane region" description="Helical" evidence="6">
    <location>
        <begin position="160"/>
        <end position="180"/>
    </location>
</feature>
<dbReference type="InterPro" id="IPR024371">
    <property type="entry name" value="AcetylCoA_trans_1-like"/>
</dbReference>
<keyword evidence="4 6" id="KW-1133">Transmembrane helix</keyword>
<protein>
    <submittedName>
        <fullName evidence="8">MFS transporter</fullName>
    </submittedName>
</protein>
<evidence type="ECO:0000256" key="2">
    <source>
        <dbReference type="ARBA" id="ARBA00022448"/>
    </source>
</evidence>
<proteinExistence type="predicted"/>
<organism evidence="8 9">
    <name type="scientific">Candidatus Paraluminiphilus aquimaris</name>
    <dbReference type="NCBI Taxonomy" id="2518994"/>
    <lineage>
        <taxon>Bacteria</taxon>
        <taxon>Pseudomonadati</taxon>
        <taxon>Pseudomonadota</taxon>
        <taxon>Gammaproteobacteria</taxon>
        <taxon>Cellvibrionales</taxon>
        <taxon>Halieaceae</taxon>
        <taxon>Candidatus Paraluminiphilus</taxon>
    </lineage>
</organism>
<evidence type="ECO:0000259" key="7">
    <source>
        <dbReference type="PROSITE" id="PS50850"/>
    </source>
</evidence>
<gene>
    <name evidence="8" type="ORF">E0F26_05600</name>
</gene>
<feature type="transmembrane region" description="Helical" evidence="6">
    <location>
        <begin position="416"/>
        <end position="441"/>
    </location>
</feature>
<evidence type="ECO:0000256" key="3">
    <source>
        <dbReference type="ARBA" id="ARBA00022692"/>
    </source>
</evidence>
<keyword evidence="9" id="KW-1185">Reference proteome</keyword>
<evidence type="ECO:0000256" key="5">
    <source>
        <dbReference type="ARBA" id="ARBA00023136"/>
    </source>
</evidence>
<dbReference type="PANTHER" id="PTHR12778">
    <property type="entry name" value="SOLUTE CARRIER FAMILY 33 ACETYL-COA TRANSPORTER -RELATED"/>
    <property type="match status" value="1"/>
</dbReference>
<sequence length="510" mass="55678">MQGFLDSMSTYTHPRVLAMLFLGFSAGLPLLLIFSTLSIWLSEAGVERSAVTYFSWAALGYSFKFVWAPLVDKLPLPLLEHWLGKRRSWLLLSQLMVISAMLWMAMSDPASTEGLRYMAFAAVLLGFSSATQDIVIDAYRIEAVEEKLQALMSASYVAGYRIGMIAAGAGALYLAAGLGTTKEAYVYSSWQLTYIAMAGTMLVGVATTLMIEEPRRRSELSFLESTSDYLRFLLLFACFVSTLVGGYVLLADGITELRIGLEGLGLGASLAAFSAEAIWLLATVAMAAVTSWMLVMLNIANRRALQETYVNPIAEFFGRYGRMAFLVLLLIGFYRVSDIVLGVISNVFYVDMGFSKNQIATVTKVFGLWMTILGGFVGGFLTIRYGVLKILMLGAVMTVITNLLFIPLANNPGNLSLLYVVIGADNLTAGLAAAAFIAYLSSLTNLSFTAMQYAMFSSMMTLFPKLLGGYSGSIVDSLGYESFFLISSMMGVPVLVLIWAVDRYVKEIKP</sequence>
<comment type="subcellular location">
    <subcellularLocation>
        <location evidence="1">Membrane</location>
        <topology evidence="1">Multi-pass membrane protein</topology>
    </subcellularLocation>
</comment>
<dbReference type="Pfam" id="PF07690">
    <property type="entry name" value="MFS_1"/>
    <property type="match status" value="1"/>
</dbReference>
<dbReference type="Proteomes" id="UP001317963">
    <property type="component" value="Chromosome"/>
</dbReference>
<feature type="transmembrane region" description="Helical" evidence="6">
    <location>
        <begin position="53"/>
        <end position="76"/>
    </location>
</feature>
<feature type="transmembrane region" description="Helical" evidence="6">
    <location>
        <begin position="365"/>
        <end position="383"/>
    </location>
</feature>
<feature type="transmembrane region" description="Helical" evidence="6">
    <location>
        <begin position="453"/>
        <end position="471"/>
    </location>
</feature>
<dbReference type="InterPro" id="IPR036259">
    <property type="entry name" value="MFS_trans_sf"/>
</dbReference>
<feature type="transmembrane region" description="Helical" evidence="6">
    <location>
        <begin position="270"/>
        <end position="295"/>
    </location>
</feature>
<keyword evidence="2" id="KW-0813">Transport</keyword>
<feature type="transmembrane region" description="Helical" evidence="6">
    <location>
        <begin position="390"/>
        <end position="410"/>
    </location>
</feature>
<feature type="transmembrane region" description="Helical" evidence="6">
    <location>
        <begin position="118"/>
        <end position="139"/>
    </location>
</feature>
<keyword evidence="5 6" id="KW-0472">Membrane</keyword>
<evidence type="ECO:0000313" key="8">
    <source>
        <dbReference type="EMBL" id="UZP74250.1"/>
    </source>
</evidence>
<dbReference type="InterPro" id="IPR020846">
    <property type="entry name" value="MFS_dom"/>
</dbReference>
<feature type="domain" description="Major facilitator superfamily (MFS) profile" evidence="7">
    <location>
        <begin position="15"/>
        <end position="505"/>
    </location>
</feature>
<dbReference type="Pfam" id="PF13000">
    <property type="entry name" value="Acatn"/>
    <property type="match status" value="1"/>
</dbReference>
<dbReference type="SUPFAM" id="SSF103473">
    <property type="entry name" value="MFS general substrate transporter"/>
    <property type="match status" value="1"/>
</dbReference>
<dbReference type="Gene3D" id="1.20.1250.20">
    <property type="entry name" value="MFS general substrate transporter like domains"/>
    <property type="match status" value="2"/>
</dbReference>
<dbReference type="NCBIfam" id="TIGR00901">
    <property type="entry name" value="2A0125"/>
    <property type="match status" value="1"/>
</dbReference>
<feature type="transmembrane region" description="Helical" evidence="6">
    <location>
        <begin position="16"/>
        <end position="41"/>
    </location>
</feature>